<evidence type="ECO:0000256" key="2">
    <source>
        <dbReference type="ARBA" id="ARBA00009596"/>
    </source>
</evidence>
<feature type="non-terminal residue" evidence="7">
    <location>
        <position position="599"/>
    </location>
</feature>
<reference evidence="7" key="1">
    <citation type="submission" date="2021-02" db="EMBL/GenBank/DDBJ databases">
        <authorList>
            <person name="Dougan E. K."/>
            <person name="Rhodes N."/>
            <person name="Thang M."/>
            <person name="Chan C."/>
        </authorList>
    </citation>
    <scope>NUCLEOTIDE SEQUENCE</scope>
</reference>
<feature type="transmembrane region" description="Helical" evidence="6">
    <location>
        <begin position="313"/>
        <end position="331"/>
    </location>
</feature>
<dbReference type="EMBL" id="CAJNNV010015955">
    <property type="protein sequence ID" value="CAE8604011.1"/>
    <property type="molecule type" value="Genomic_DNA"/>
</dbReference>
<dbReference type="AlphaFoldDB" id="A0A813EYA9"/>
<evidence type="ECO:0000256" key="6">
    <source>
        <dbReference type="SAM" id="Phobius"/>
    </source>
</evidence>
<comment type="similarity">
    <text evidence="2">Belongs to the Tic20 family.</text>
</comment>
<sequence>MALHERSLGHEAEAPRQLRRLTSFTGLQRSCWASLAISVLCLVAVSQTSSSAQSSDLTWAAPPVPRPRRLTGYESQVLARAQASAGAAQPMARATRLAVPEKKATGGGLALDAKKPQLAGRVAAWATAGTLGLRRLLGHRLRQPVQRSQSPVAEIAFAVTIYGAARAAVKSYVSATNSFLLRDELFQEMAVAHTYKNSVWPWVQTGIITLVASIFVIVGAKAFIKSMKEWEQRQEMKEMGQMGEDALFLMSTPVDATPLEKKKQNMRKRLTPLPMRLLGGLANKLWFFRVGACVGYLLPLLNVLDFGEISISLYPYALGVCPCEPIVNFLMQTLKLKVLYNAYIKSGYYFLIVWFIFIQVAVRNKAAPFFVRFHSSQAILISMLLGVPQQVFFAVLNPWESGQQAQKIAPRRSALTSEELLSVAAGALVLTAATATLALVAELSRATSRPKTRSEKRPRRRGPLSLIPTIQELGWERLLLSESSDDEVQQSQAWTPSRGSTIEYGVITGGQSGRSASLTVQSSPVGEVDLAATLLPAVRSSSSSSSGASLSVERRLPPVASVAWAVISQRLSSDIERNFIRTSLCTLSSLVENAQSSQQ</sequence>
<protein>
    <submittedName>
        <fullName evidence="7">Uncharacterized protein</fullName>
    </submittedName>
</protein>
<proteinExistence type="inferred from homology"/>
<evidence type="ECO:0000256" key="3">
    <source>
        <dbReference type="ARBA" id="ARBA00022692"/>
    </source>
</evidence>
<feature type="transmembrane region" description="Helical" evidence="6">
    <location>
        <begin position="378"/>
        <end position="399"/>
    </location>
</feature>
<feature type="transmembrane region" description="Helical" evidence="6">
    <location>
        <begin position="420"/>
        <end position="441"/>
    </location>
</feature>
<keyword evidence="3 6" id="KW-0812">Transmembrane</keyword>
<gene>
    <name evidence="7" type="ORF">PGLA1383_LOCUS22205</name>
</gene>
<keyword evidence="8" id="KW-1185">Reference proteome</keyword>
<dbReference type="GO" id="GO:0031969">
    <property type="term" value="C:chloroplast membrane"/>
    <property type="evidence" value="ECO:0007669"/>
    <property type="project" value="UniProtKB-SubCell"/>
</dbReference>
<name>A0A813EYA9_POLGL</name>
<dbReference type="InterPro" id="IPR005691">
    <property type="entry name" value="Tic20"/>
</dbReference>
<comment type="caution">
    <text evidence="7">The sequence shown here is derived from an EMBL/GenBank/DDBJ whole genome shotgun (WGS) entry which is preliminary data.</text>
</comment>
<accession>A0A813EYA9</accession>
<dbReference type="Proteomes" id="UP000654075">
    <property type="component" value="Unassembled WGS sequence"/>
</dbReference>
<dbReference type="Pfam" id="PF16166">
    <property type="entry name" value="TIC20"/>
    <property type="match status" value="1"/>
</dbReference>
<evidence type="ECO:0000313" key="8">
    <source>
        <dbReference type="Proteomes" id="UP000654075"/>
    </source>
</evidence>
<organism evidence="7 8">
    <name type="scientific">Polarella glacialis</name>
    <name type="common">Dinoflagellate</name>
    <dbReference type="NCBI Taxonomy" id="89957"/>
    <lineage>
        <taxon>Eukaryota</taxon>
        <taxon>Sar</taxon>
        <taxon>Alveolata</taxon>
        <taxon>Dinophyceae</taxon>
        <taxon>Suessiales</taxon>
        <taxon>Suessiaceae</taxon>
        <taxon>Polarella</taxon>
    </lineage>
</organism>
<evidence type="ECO:0000313" key="7">
    <source>
        <dbReference type="EMBL" id="CAE8604011.1"/>
    </source>
</evidence>
<dbReference type="OrthoDB" id="414558at2759"/>
<evidence type="ECO:0000256" key="1">
    <source>
        <dbReference type="ARBA" id="ARBA00004508"/>
    </source>
</evidence>
<evidence type="ECO:0000256" key="5">
    <source>
        <dbReference type="ARBA" id="ARBA00023136"/>
    </source>
</evidence>
<feature type="transmembrane region" description="Helical" evidence="6">
    <location>
        <begin position="199"/>
        <end position="224"/>
    </location>
</feature>
<evidence type="ECO:0000256" key="4">
    <source>
        <dbReference type="ARBA" id="ARBA00022989"/>
    </source>
</evidence>
<feature type="transmembrane region" description="Helical" evidence="6">
    <location>
        <begin position="338"/>
        <end position="358"/>
    </location>
</feature>
<keyword evidence="4 6" id="KW-1133">Transmembrane helix</keyword>
<keyword evidence="5 6" id="KW-0472">Membrane</keyword>
<feature type="transmembrane region" description="Helical" evidence="6">
    <location>
        <begin position="277"/>
        <end position="301"/>
    </location>
</feature>
<comment type="subcellular location">
    <subcellularLocation>
        <location evidence="1">Plastid</location>
        <location evidence="1">Chloroplast membrane</location>
        <topology evidence="1">Multi-pass membrane protein</topology>
    </subcellularLocation>
</comment>